<dbReference type="EMBL" id="UZAL01028867">
    <property type="protein sequence ID" value="VDP44238.1"/>
    <property type="molecule type" value="Genomic_DNA"/>
</dbReference>
<keyword evidence="3" id="KW-1185">Reference proteome</keyword>
<reference evidence="2 3" key="1">
    <citation type="submission" date="2018-11" db="EMBL/GenBank/DDBJ databases">
        <authorList>
            <consortium name="Pathogen Informatics"/>
        </authorList>
    </citation>
    <scope>NUCLEOTIDE SEQUENCE [LARGE SCALE GENOMIC DNA]</scope>
    <source>
        <strain>Denwood</strain>
        <strain evidence="3">Zambia</strain>
    </source>
</reference>
<dbReference type="Proteomes" id="UP000269396">
    <property type="component" value="Unassembled WGS sequence"/>
</dbReference>
<gene>
    <name evidence="2" type="ORF">SMTD_LOCUS8349</name>
</gene>
<proteinExistence type="predicted"/>
<organism evidence="2 3">
    <name type="scientific">Schistosoma mattheei</name>
    <dbReference type="NCBI Taxonomy" id="31246"/>
    <lineage>
        <taxon>Eukaryota</taxon>
        <taxon>Metazoa</taxon>
        <taxon>Spiralia</taxon>
        <taxon>Lophotrochozoa</taxon>
        <taxon>Platyhelminthes</taxon>
        <taxon>Trematoda</taxon>
        <taxon>Digenea</taxon>
        <taxon>Strigeidida</taxon>
        <taxon>Schistosomatoidea</taxon>
        <taxon>Schistosomatidae</taxon>
        <taxon>Schistosoma</taxon>
    </lineage>
</organism>
<sequence length="70" mass="8242">MMQFADFRNVCLIHFQRLFLISSSVGSWFVLFHSRLLLIVSGQWMLSILCRQLFINTCVFLMMILVVVEV</sequence>
<evidence type="ECO:0000256" key="1">
    <source>
        <dbReference type="SAM" id="Phobius"/>
    </source>
</evidence>
<accession>A0A3P8ECB4</accession>
<protein>
    <submittedName>
        <fullName evidence="2">Uncharacterized protein</fullName>
    </submittedName>
</protein>
<evidence type="ECO:0000313" key="2">
    <source>
        <dbReference type="EMBL" id="VDP44238.1"/>
    </source>
</evidence>
<evidence type="ECO:0000313" key="3">
    <source>
        <dbReference type="Proteomes" id="UP000269396"/>
    </source>
</evidence>
<keyword evidence="1" id="KW-1133">Transmembrane helix</keyword>
<feature type="transmembrane region" description="Helical" evidence="1">
    <location>
        <begin position="44"/>
        <end position="68"/>
    </location>
</feature>
<dbReference type="AlphaFoldDB" id="A0A3P8ECB4"/>
<feature type="transmembrane region" description="Helical" evidence="1">
    <location>
        <begin position="12"/>
        <end position="32"/>
    </location>
</feature>
<keyword evidence="1" id="KW-0472">Membrane</keyword>
<name>A0A3P8ECB4_9TREM</name>
<keyword evidence="1" id="KW-0812">Transmembrane</keyword>